<dbReference type="PANTHER" id="PTHR12994">
    <property type="entry name" value="SECERNIN"/>
    <property type="match status" value="1"/>
</dbReference>
<protein>
    <recommendedName>
        <fullName evidence="6">Dipeptidase</fullName>
        <ecNumber evidence="6">3.4.-.-</ecNumber>
    </recommendedName>
</protein>
<dbReference type="InterPro" id="IPR047804">
    <property type="entry name" value="C69_dipept_A-like"/>
</dbReference>
<evidence type="ECO:0000313" key="10">
    <source>
        <dbReference type="Proteomes" id="UP001167919"/>
    </source>
</evidence>
<comment type="similarity">
    <text evidence="2 6">Belongs to the peptidase C69 family.</text>
</comment>
<keyword evidence="3 6" id="KW-0645">Protease</keyword>
<dbReference type="GO" id="GO:0006508">
    <property type="term" value="P:proteolysis"/>
    <property type="evidence" value="ECO:0007669"/>
    <property type="project" value="UniProtKB-KW"/>
</dbReference>
<dbReference type="GO" id="GO:0016805">
    <property type="term" value="F:dipeptidase activity"/>
    <property type="evidence" value="ECO:0007669"/>
    <property type="project" value="UniProtKB-KW"/>
</dbReference>
<proteinExistence type="inferred from homology"/>
<keyword evidence="9" id="KW-1185">Reference proteome</keyword>
<dbReference type="RefSeq" id="WP_128685839.1">
    <property type="nucleotide sequence ID" value="NZ_CP029684.2"/>
</dbReference>
<name>A0AAJ1VNM5_9LACO</name>
<sequence length="476" mass="53010">MKNQFLGTSCTTILIGKKASYDGSTIVARTEDSGNGTFEAKKFIVVQAADQPKHYVSKISKVQIDLPDDPLRYTSTPNAIPVEGVWGEAGINADNVAMSATETITTNERVLGADPMVAGGIGEEDLLTIVLPYIHSAKEGVARLGALLEQFGTYERNGIAFSDADEIWFLETVGGHHWVAQRVPDDAYVTVPNQLGIQEINFDDPDNFLYSADLKTFIEDNHLNLSFDGKVNSRLTFGSHADIDHHYNTPRAWFIQKALTANIDQEPMSDHIPFVQKPTHKITIEDVKYVLSSHYQDTVYDPYGTTGTEDEKHLFRPIGINRTGELSVLQIRPDQPKANQAVQWIAYGSMPFNTLIPFYTNIEDTPSYLKDTTARVTSENYYWVNRIIAALADSHYRDVVADLERYQETTLSLGHANLLAADQTAIGKTGLELTNVLQAANQKITDQIKNETEDLLDQVLFTVSNLMNNKFARSDN</sequence>
<reference evidence="7" key="2">
    <citation type="submission" date="2019-01" db="EMBL/GenBank/DDBJ databases">
        <title>Oenococcus sicerae UCMA17102.</title>
        <authorList>
            <person name="Cousin F.J."/>
            <person name="Le Guellec R."/>
            <person name="Cretenet M."/>
        </authorList>
    </citation>
    <scope>NUCLEOTIDE SEQUENCE</scope>
    <source>
        <strain evidence="7">UCMA17102</strain>
    </source>
</reference>
<evidence type="ECO:0000313" key="8">
    <source>
        <dbReference type="EMBL" id="QAS69595.1"/>
    </source>
</evidence>
<dbReference type="EMBL" id="CP029684">
    <property type="protein sequence ID" value="QAS69595.1"/>
    <property type="molecule type" value="Genomic_DNA"/>
</dbReference>
<evidence type="ECO:0000313" key="9">
    <source>
        <dbReference type="Proteomes" id="UP000286907"/>
    </source>
</evidence>
<dbReference type="Pfam" id="PF03577">
    <property type="entry name" value="Peptidase_C69"/>
    <property type="match status" value="1"/>
</dbReference>
<comment type="catalytic activity">
    <reaction evidence="1">
        <text>an L-aminoacyl-L-amino acid + H2O = 2 an L-alpha-amino acid</text>
        <dbReference type="Rhea" id="RHEA:48940"/>
        <dbReference type="ChEBI" id="CHEBI:15377"/>
        <dbReference type="ChEBI" id="CHEBI:59869"/>
        <dbReference type="ChEBI" id="CHEBI:77460"/>
        <dbReference type="EC" id="3.4.13.19"/>
    </reaction>
</comment>
<reference evidence="8 9" key="1">
    <citation type="journal article" date="2019" name="Syst. Appl. Microbiol.">
        <title>Oenococcus sicerae sp. nov., isolated from French cider.</title>
        <authorList>
            <person name="Cousin F.J."/>
            <person name="Le Guellec R."/>
            <person name="Chagnot C."/>
            <person name="Goux D."/>
            <person name="Dalmasso M."/>
            <person name="Laplace J.M."/>
            <person name="Cretenet M."/>
        </authorList>
    </citation>
    <scope>NUCLEOTIDE SEQUENCE [LARGE SCALE GENOMIC DNA]</scope>
    <source>
        <strain evidence="8 9">UCMA 15228</strain>
    </source>
</reference>
<dbReference type="NCBIfam" id="NF033678">
    <property type="entry name" value="C69_fam_dipept"/>
    <property type="match status" value="1"/>
</dbReference>
<dbReference type="InterPro" id="IPR005322">
    <property type="entry name" value="Peptidase_C69"/>
</dbReference>
<keyword evidence="4 6" id="KW-0378">Hydrolase</keyword>
<gene>
    <name evidence="8" type="ORF">DLJ48_03180</name>
    <name evidence="7" type="ORF">EVC35_03015</name>
</gene>
<dbReference type="GO" id="GO:0070004">
    <property type="term" value="F:cysteine-type exopeptidase activity"/>
    <property type="evidence" value="ECO:0007669"/>
    <property type="project" value="InterPro"/>
</dbReference>
<accession>A0AAJ1VNM5</accession>
<evidence type="ECO:0000256" key="2">
    <source>
        <dbReference type="ARBA" id="ARBA00007225"/>
    </source>
</evidence>
<evidence type="ECO:0000256" key="3">
    <source>
        <dbReference type="ARBA" id="ARBA00022670"/>
    </source>
</evidence>
<dbReference type="EC" id="3.4.-.-" evidence="6"/>
<evidence type="ECO:0000256" key="1">
    <source>
        <dbReference type="ARBA" id="ARBA00001670"/>
    </source>
</evidence>
<dbReference type="Proteomes" id="UP001167919">
    <property type="component" value="Unassembled WGS sequence"/>
</dbReference>
<dbReference type="Gene3D" id="3.60.60.10">
    <property type="entry name" value="Penicillin V Acylase, Chain A"/>
    <property type="match status" value="1"/>
</dbReference>
<evidence type="ECO:0000256" key="5">
    <source>
        <dbReference type="ARBA" id="ARBA00022997"/>
    </source>
</evidence>
<keyword evidence="5 6" id="KW-0224">Dipeptidase</keyword>
<reference evidence="8" key="3">
    <citation type="submission" date="2020-01" db="EMBL/GenBank/DDBJ databases">
        <authorList>
            <person name="Cousin F.J."/>
            <person name="Le Guellec R."/>
            <person name="Cretenet M."/>
        </authorList>
    </citation>
    <scope>NUCLEOTIDE SEQUENCE</scope>
    <source>
        <strain evidence="8">UCMA 15228</strain>
    </source>
</reference>
<organism evidence="7 10">
    <name type="scientific">Oenococcus sicerae</name>
    <dbReference type="NCBI Taxonomy" id="2203724"/>
    <lineage>
        <taxon>Bacteria</taxon>
        <taxon>Bacillati</taxon>
        <taxon>Bacillota</taxon>
        <taxon>Bacilli</taxon>
        <taxon>Lactobacillales</taxon>
        <taxon>Lactobacillaceae</taxon>
        <taxon>Oenococcus</taxon>
    </lineage>
</organism>
<evidence type="ECO:0000313" key="7">
    <source>
        <dbReference type="EMBL" id="MDN6899979.1"/>
    </source>
</evidence>
<evidence type="ECO:0000256" key="4">
    <source>
        <dbReference type="ARBA" id="ARBA00022801"/>
    </source>
</evidence>
<dbReference type="AlphaFoldDB" id="A0AAJ1VNM5"/>
<dbReference type="PANTHER" id="PTHR12994:SF17">
    <property type="entry name" value="LD30995P"/>
    <property type="match status" value="1"/>
</dbReference>
<dbReference type="Proteomes" id="UP000286907">
    <property type="component" value="Chromosome"/>
</dbReference>
<dbReference type="EMBL" id="SDWY01000002">
    <property type="protein sequence ID" value="MDN6899979.1"/>
    <property type="molecule type" value="Genomic_DNA"/>
</dbReference>
<evidence type="ECO:0000256" key="6">
    <source>
        <dbReference type="RuleBase" id="RU364089"/>
    </source>
</evidence>